<proteinExistence type="predicted"/>
<comment type="caution">
    <text evidence="2">The sequence shown here is derived from an EMBL/GenBank/DDBJ whole genome shotgun (WGS) entry which is preliminary data.</text>
</comment>
<protein>
    <submittedName>
        <fullName evidence="2">Signal recognition particle protein</fullName>
    </submittedName>
</protein>
<name>A0ABD6GFK8_AGRVI</name>
<dbReference type="Proteomes" id="UP000175993">
    <property type="component" value="Unassembled WGS sequence"/>
</dbReference>
<dbReference type="EMBL" id="MBEV02000018">
    <property type="protein sequence ID" value="MUP07757.1"/>
    <property type="molecule type" value="Genomic_DNA"/>
</dbReference>
<feature type="compositionally biased region" description="Gly residues" evidence="1">
    <location>
        <begin position="36"/>
        <end position="64"/>
    </location>
</feature>
<evidence type="ECO:0000313" key="2">
    <source>
        <dbReference type="EMBL" id="MUP07757.1"/>
    </source>
</evidence>
<evidence type="ECO:0000313" key="3">
    <source>
        <dbReference type="Proteomes" id="UP000175993"/>
    </source>
</evidence>
<feature type="region of interest" description="Disordered" evidence="1">
    <location>
        <begin position="29"/>
        <end position="72"/>
    </location>
</feature>
<organism evidence="2 3">
    <name type="scientific">Agrobacterium vitis</name>
    <name type="common">Rhizobium vitis</name>
    <dbReference type="NCBI Taxonomy" id="373"/>
    <lineage>
        <taxon>Bacteria</taxon>
        <taxon>Pseudomonadati</taxon>
        <taxon>Pseudomonadota</taxon>
        <taxon>Alphaproteobacteria</taxon>
        <taxon>Hyphomicrobiales</taxon>
        <taxon>Rhizobiaceae</taxon>
        <taxon>Rhizobium/Agrobacterium group</taxon>
        <taxon>Agrobacterium</taxon>
    </lineage>
</organism>
<accession>A0ABD6GFK8</accession>
<evidence type="ECO:0000256" key="1">
    <source>
        <dbReference type="SAM" id="MobiDB-lite"/>
    </source>
</evidence>
<gene>
    <name evidence="2" type="ORF">BBI04_023510</name>
</gene>
<sequence length="72" mass="6751">MGGMGGMPDLSSMDPKQLEALARQAEAAGIKPPPGLGGMAGGMGGGLPGLGGGKLPGLGGGFPGLPGLPKKK</sequence>
<feature type="non-terminal residue" evidence="2">
    <location>
        <position position="1"/>
    </location>
</feature>
<dbReference type="AlphaFoldDB" id="A0ABD6GFK8"/>
<reference evidence="2 3" key="1">
    <citation type="submission" date="2019-11" db="EMBL/GenBank/DDBJ databases">
        <title>Whole-genome sequencing of Allorhizobium vitis.</title>
        <authorList>
            <person name="Gan H.M."/>
            <person name="Savka M.A."/>
        </authorList>
    </citation>
    <scope>NUCLEOTIDE SEQUENCE [LARGE SCALE GENOMIC DNA]</scope>
    <source>
        <strain evidence="2 3">AB4</strain>
    </source>
</reference>